<dbReference type="AlphaFoldDB" id="A0A7R9EZ38"/>
<sequence length="601" mass="68526">MFMTKAIPELSNTFPDQTKEYGKKSPRKYPELREKIRESRVSKTWAVKDGHSLQWNHNIEECLDPVEKDKSFIAQECNYYPRKCVEKPCSKHVYKYGMMDTLYNGTIILKNVWIQLRKMNLSLHKNVVPTKGNARAIEKMSLNKLRKEYYAQNMEVGAGISALEKGVLNSLSEMGYVQNMVLVIDESALWQIALNKLKVVDYVAYVLNMGVVVDISAPEKVVLNLPSEVDYVLIMGVGIDISALLKIVLIKLKVVDYINTQDAVLSNIYEESTKLLSYPKKSNYGDRKKRLPMQKKNTKKIVLNKLTNVDCVQHMEVVISLSVQHKNVLSKLKKVDCVQPMEVVKSLSAQHKNVLSKLKKMDCVQPVEVVKSLSAQHKNVLSKLKKVDCVQPMEMINMQDASLTQICEVSTKDLSSEDGSESEDTMRNLMLEKCSYTMDISKTGTLENVCGQSHEGWIAVWRTVPNKLGRADITRDTTVVYQRPVVQKVVIEEQRWLVYAENIMVAEGNIAIYKTLKIVLNKPVIRDYVMNTSVVLGWIAVWRTVPNKLGRADITRDTTVVYQRPVVQKVVIEEQRWLVYAENIMVAEGNIAIYKTVLIKL</sequence>
<proteinExistence type="predicted"/>
<accession>A0A7R9EZ38</accession>
<gene>
    <name evidence="1" type="ORF">TBIB3V08_LOCUS6425</name>
</gene>
<dbReference type="EMBL" id="OD566456">
    <property type="protein sequence ID" value="CAD7444034.1"/>
    <property type="molecule type" value="Genomic_DNA"/>
</dbReference>
<protein>
    <submittedName>
        <fullName evidence="1">Uncharacterized protein</fullName>
    </submittedName>
</protein>
<reference evidence="1" key="1">
    <citation type="submission" date="2020-11" db="EMBL/GenBank/DDBJ databases">
        <authorList>
            <person name="Tran Van P."/>
        </authorList>
    </citation>
    <scope>NUCLEOTIDE SEQUENCE</scope>
</reference>
<evidence type="ECO:0000313" key="1">
    <source>
        <dbReference type="EMBL" id="CAD7444034.1"/>
    </source>
</evidence>
<organism evidence="1">
    <name type="scientific">Timema bartmani</name>
    <dbReference type="NCBI Taxonomy" id="61472"/>
    <lineage>
        <taxon>Eukaryota</taxon>
        <taxon>Metazoa</taxon>
        <taxon>Ecdysozoa</taxon>
        <taxon>Arthropoda</taxon>
        <taxon>Hexapoda</taxon>
        <taxon>Insecta</taxon>
        <taxon>Pterygota</taxon>
        <taxon>Neoptera</taxon>
        <taxon>Polyneoptera</taxon>
        <taxon>Phasmatodea</taxon>
        <taxon>Timematodea</taxon>
        <taxon>Timematoidea</taxon>
        <taxon>Timematidae</taxon>
        <taxon>Timema</taxon>
    </lineage>
</organism>
<name>A0A7R9EZ38_9NEOP</name>